<gene>
    <name evidence="1" type="ORF">LCGC14_0613900</name>
</gene>
<dbReference type="EMBL" id="LAZR01001025">
    <property type="protein sequence ID" value="KKN52295.1"/>
    <property type="molecule type" value="Genomic_DNA"/>
</dbReference>
<protein>
    <submittedName>
        <fullName evidence="1">Uncharacterized protein</fullName>
    </submittedName>
</protein>
<evidence type="ECO:0000313" key="1">
    <source>
        <dbReference type="EMBL" id="KKN52295.1"/>
    </source>
</evidence>
<name>A0A0F9R701_9ZZZZ</name>
<accession>A0A0F9R701</accession>
<comment type="caution">
    <text evidence="1">The sequence shown here is derived from an EMBL/GenBank/DDBJ whole genome shotgun (WGS) entry which is preliminary data.</text>
</comment>
<reference evidence="1" key="1">
    <citation type="journal article" date="2015" name="Nature">
        <title>Complex archaea that bridge the gap between prokaryotes and eukaryotes.</title>
        <authorList>
            <person name="Spang A."/>
            <person name="Saw J.H."/>
            <person name="Jorgensen S.L."/>
            <person name="Zaremba-Niedzwiedzka K."/>
            <person name="Martijn J."/>
            <person name="Lind A.E."/>
            <person name="van Eijk R."/>
            <person name="Schleper C."/>
            <person name="Guy L."/>
            <person name="Ettema T.J."/>
        </authorList>
    </citation>
    <scope>NUCLEOTIDE SEQUENCE</scope>
</reference>
<proteinExistence type="predicted"/>
<dbReference type="AlphaFoldDB" id="A0A0F9R701"/>
<sequence>MMDNIRELLDLIDVVRDQFNQLDEYKVSFPIILDFEKEVLGEVITAWINKEKEKRSNTVPEMTKMLLKVRKLCERLLRIGTAKTYKDANNILNTMKNLGV</sequence>
<organism evidence="1">
    <name type="scientific">marine sediment metagenome</name>
    <dbReference type="NCBI Taxonomy" id="412755"/>
    <lineage>
        <taxon>unclassified sequences</taxon>
        <taxon>metagenomes</taxon>
        <taxon>ecological metagenomes</taxon>
    </lineage>
</organism>